<dbReference type="InterPro" id="IPR041780">
    <property type="entry name" value="MPP_PrpE-like"/>
</dbReference>
<feature type="domain" description="Calcineurin-like phosphoesterase" evidence="1">
    <location>
        <begin position="182"/>
        <end position="370"/>
    </location>
</feature>
<dbReference type="InterPro" id="IPR050126">
    <property type="entry name" value="Ap4A_hydrolase"/>
</dbReference>
<dbReference type="AlphaFoldDB" id="A0AAW9SWI5"/>
<evidence type="ECO:0000259" key="1">
    <source>
        <dbReference type="Pfam" id="PF00149"/>
    </source>
</evidence>
<dbReference type="SUPFAM" id="SSF56091">
    <property type="entry name" value="DNA ligase/mRNA capping enzyme, catalytic domain"/>
    <property type="match status" value="1"/>
</dbReference>
<dbReference type="CDD" id="cd07423">
    <property type="entry name" value="MPP_Prp_like"/>
    <property type="match status" value="1"/>
</dbReference>
<dbReference type="InterPro" id="IPR032380">
    <property type="entry name" value="PNKP_ligase_dom"/>
</dbReference>
<dbReference type="GO" id="GO:0016791">
    <property type="term" value="F:phosphatase activity"/>
    <property type="evidence" value="ECO:0007669"/>
    <property type="project" value="TreeGrafter"/>
</dbReference>
<dbReference type="InterPro" id="IPR027417">
    <property type="entry name" value="P-loop_NTPase"/>
</dbReference>
<sequence>MSTISLPNLSLVMLVGVSGAGKSTFAARHFGPFEVVSSDTCRGIVSNDPNNQAATAPAFELLETIVGKRLEAGLLTVVDATNVKPQDRARLVKLARSHHALSAAIVLNLPLAEAKERHRQRTDRNFGVEVLERQHRDLRRGLKHLKREKIHNVFILNSATEIEEVTIERVPLKVNRSDLHGPFDIIGDVHGCFDELTELLAKLGYQLSADGSDAHHPDGRTAIFVGDLVDRGPNSPAVLKLVMGMVAAGNALCVPGNHDSKLVRALDGHNVTTGHGLAETLTQLADESEEFRKDVREFIDHLPVHYVLDDGALVVAHAGLPEHLHGRASGKVREFALYGATTGKLDENGLPERLDWAADYRGAARVVYGHMEANRLRWINNTMCIDTGCVFGGKLSALRYPELETVQVDAKQTWWEAPSRSTTNRPESELRITDVLDVDGIQTGRHGRVRIDRDRAAAALETISRFTLAPEKIPYLPPTMSPAPTSQREGFLEHPEEAFRYYAAHTDQVICQEKHMGSRAVLCLIRPGTKTRFGTSSYAYTRTGRAFFEGKNPALDEMTKAAVRAGLFDQFGNWILLDGEMLPWNLKAQGLIDEIYAPTAAAGIGAATHLAAALQAATDRGVEVGGPAPEQILDELEKFRAAYNRYVDSDKKIQFAPFQVLASEDATWHHKPHSWHLDIANQLVAADSEIYRQTRCFVLDPSDPEQVEAASQWWLQLTEAGGEGVVVKPMENAAVARQVQPGMKVRGREYLRMIYGHDYLHPQRQERLKRRNLQHKQSSALREYALGIESLERLAAGEPLHRIHVPVFGVLALESEPMDPRL</sequence>
<dbReference type="PANTHER" id="PTHR42850">
    <property type="entry name" value="METALLOPHOSPHOESTERASE"/>
    <property type="match status" value="1"/>
</dbReference>
<protein>
    <submittedName>
        <fullName evidence="3">Polynucleotide kinase-phosphatase</fullName>
    </submittedName>
</protein>
<dbReference type="GO" id="GO:0016301">
    <property type="term" value="F:kinase activity"/>
    <property type="evidence" value="ECO:0007669"/>
    <property type="project" value="UniProtKB-KW"/>
</dbReference>
<dbReference type="Pfam" id="PF00149">
    <property type="entry name" value="Metallophos"/>
    <property type="match status" value="1"/>
</dbReference>
<feature type="domain" description="Polynucleotide kinase-phosphatase ligase" evidence="2">
    <location>
        <begin position="458"/>
        <end position="817"/>
    </location>
</feature>
<keyword evidence="3" id="KW-0808">Transferase</keyword>
<dbReference type="NCBIfam" id="TIGR04075">
    <property type="entry name" value="bacter_Pnkp"/>
    <property type="match status" value="1"/>
</dbReference>
<gene>
    <name evidence="3" type="ORF">QP460_008255</name>
</gene>
<comment type="caution">
    <text evidence="3">The sequence shown here is derived from an EMBL/GenBank/DDBJ whole genome shotgun (WGS) entry which is preliminary data.</text>
</comment>
<accession>A0AAW9SWI5</accession>
<evidence type="ECO:0000313" key="3">
    <source>
        <dbReference type="EMBL" id="MEO3717579.1"/>
    </source>
</evidence>
<organism evidence="3 4">
    <name type="scientific">Corynebacterium amycolatum</name>
    <dbReference type="NCBI Taxonomy" id="43765"/>
    <lineage>
        <taxon>Bacteria</taxon>
        <taxon>Bacillati</taxon>
        <taxon>Actinomycetota</taxon>
        <taxon>Actinomycetes</taxon>
        <taxon>Mycobacteriales</taxon>
        <taxon>Corynebacteriaceae</taxon>
        <taxon>Corynebacterium</taxon>
    </lineage>
</organism>
<dbReference type="Proteomes" id="UP001223646">
    <property type="component" value="Unassembled WGS sequence"/>
</dbReference>
<dbReference type="Pfam" id="PF13671">
    <property type="entry name" value="AAA_33"/>
    <property type="match status" value="1"/>
</dbReference>
<dbReference type="Pfam" id="PF16542">
    <property type="entry name" value="PNKP_ligase"/>
    <property type="match status" value="1"/>
</dbReference>
<dbReference type="PANTHER" id="PTHR42850:SF7">
    <property type="entry name" value="BIS(5'-NUCLEOSYL)-TETRAPHOSPHATASE PRPE [ASYMMETRICAL]"/>
    <property type="match status" value="1"/>
</dbReference>
<dbReference type="SUPFAM" id="SSF52540">
    <property type="entry name" value="P-loop containing nucleoside triphosphate hydrolases"/>
    <property type="match status" value="1"/>
</dbReference>
<dbReference type="EMBL" id="JASOOY020000030">
    <property type="protein sequence ID" value="MEO3717579.1"/>
    <property type="molecule type" value="Genomic_DNA"/>
</dbReference>
<dbReference type="InterPro" id="IPR006186">
    <property type="entry name" value="Ser/Thr-sp_prot-phosphatase"/>
</dbReference>
<keyword evidence="3" id="KW-0418">Kinase</keyword>
<dbReference type="InterPro" id="IPR024028">
    <property type="entry name" value="PNKP_bac"/>
</dbReference>
<dbReference type="RefSeq" id="WP_284826249.1">
    <property type="nucleotide sequence ID" value="NZ_JASOOY020000030.1"/>
</dbReference>
<name>A0AAW9SWI5_CORAY</name>
<proteinExistence type="predicted"/>
<dbReference type="Gene3D" id="3.60.21.10">
    <property type="match status" value="1"/>
</dbReference>
<dbReference type="Gene3D" id="3.40.50.300">
    <property type="entry name" value="P-loop containing nucleotide triphosphate hydrolases"/>
    <property type="match status" value="1"/>
</dbReference>
<reference evidence="3" key="1">
    <citation type="submission" date="2023-05" db="EMBL/GenBank/DDBJ databases">
        <authorList>
            <person name="Du J."/>
        </authorList>
    </citation>
    <scope>NUCLEOTIDE SEQUENCE</scope>
    <source>
        <strain evidence="3">UMB1064</strain>
    </source>
</reference>
<dbReference type="SUPFAM" id="SSF56300">
    <property type="entry name" value="Metallo-dependent phosphatases"/>
    <property type="match status" value="1"/>
</dbReference>
<evidence type="ECO:0000259" key="2">
    <source>
        <dbReference type="Pfam" id="PF16542"/>
    </source>
</evidence>
<dbReference type="PRINTS" id="PR00114">
    <property type="entry name" value="STPHPHTASE"/>
</dbReference>
<reference evidence="3" key="2">
    <citation type="submission" date="2024-05" db="EMBL/GenBank/DDBJ databases">
        <authorList>
            <person name="Wolfe A."/>
        </authorList>
    </citation>
    <scope>NUCLEOTIDE SEQUENCE</scope>
    <source>
        <strain evidence="3">UMB1064</strain>
    </source>
</reference>
<dbReference type="GO" id="GO:0005737">
    <property type="term" value="C:cytoplasm"/>
    <property type="evidence" value="ECO:0007669"/>
    <property type="project" value="TreeGrafter"/>
</dbReference>
<dbReference type="InterPro" id="IPR029052">
    <property type="entry name" value="Metallo-depent_PP-like"/>
</dbReference>
<evidence type="ECO:0000313" key="4">
    <source>
        <dbReference type="Proteomes" id="UP001223646"/>
    </source>
</evidence>
<dbReference type="Gene3D" id="3.30.470.30">
    <property type="entry name" value="DNA ligase/mRNA capping enzyme"/>
    <property type="match status" value="2"/>
</dbReference>
<dbReference type="InterPro" id="IPR004843">
    <property type="entry name" value="Calcineurin-like_PHP"/>
</dbReference>